<keyword evidence="1" id="KW-1133">Transmembrane helix</keyword>
<comment type="caution">
    <text evidence="2">The sequence shown here is derived from an EMBL/GenBank/DDBJ whole genome shotgun (WGS) entry which is preliminary data.</text>
</comment>
<organism evidence="2 3">
    <name type="scientific">Nephila pilipes</name>
    <name type="common">Giant wood spider</name>
    <name type="synonym">Nephila maculata</name>
    <dbReference type="NCBI Taxonomy" id="299642"/>
    <lineage>
        <taxon>Eukaryota</taxon>
        <taxon>Metazoa</taxon>
        <taxon>Ecdysozoa</taxon>
        <taxon>Arthropoda</taxon>
        <taxon>Chelicerata</taxon>
        <taxon>Arachnida</taxon>
        <taxon>Araneae</taxon>
        <taxon>Araneomorphae</taxon>
        <taxon>Entelegynae</taxon>
        <taxon>Araneoidea</taxon>
        <taxon>Nephilidae</taxon>
        <taxon>Nephila</taxon>
    </lineage>
</organism>
<evidence type="ECO:0000256" key="1">
    <source>
        <dbReference type="SAM" id="Phobius"/>
    </source>
</evidence>
<keyword evidence="1" id="KW-0472">Membrane</keyword>
<accession>A0A8X6QBW7</accession>
<proteinExistence type="predicted"/>
<evidence type="ECO:0000313" key="3">
    <source>
        <dbReference type="Proteomes" id="UP000887013"/>
    </source>
</evidence>
<feature type="transmembrane region" description="Helical" evidence="1">
    <location>
        <begin position="42"/>
        <end position="61"/>
    </location>
</feature>
<protein>
    <submittedName>
        <fullName evidence="2">Uncharacterized protein</fullName>
    </submittedName>
</protein>
<reference evidence="2" key="1">
    <citation type="submission" date="2020-08" db="EMBL/GenBank/DDBJ databases">
        <title>Multicomponent nature underlies the extraordinary mechanical properties of spider dragline silk.</title>
        <authorList>
            <person name="Kono N."/>
            <person name="Nakamura H."/>
            <person name="Mori M."/>
            <person name="Yoshida Y."/>
            <person name="Ohtoshi R."/>
            <person name="Malay A.D."/>
            <person name="Moran D.A.P."/>
            <person name="Tomita M."/>
            <person name="Numata K."/>
            <person name="Arakawa K."/>
        </authorList>
    </citation>
    <scope>NUCLEOTIDE SEQUENCE</scope>
</reference>
<gene>
    <name evidence="2" type="ORF">NPIL_394061</name>
</gene>
<dbReference type="AlphaFoldDB" id="A0A8X6QBW7"/>
<name>A0A8X6QBW7_NEPPI</name>
<evidence type="ECO:0000313" key="2">
    <source>
        <dbReference type="EMBL" id="GFU10105.1"/>
    </source>
</evidence>
<dbReference type="EMBL" id="BMAW01078218">
    <property type="protein sequence ID" value="GFU10105.1"/>
    <property type="molecule type" value="Genomic_DNA"/>
</dbReference>
<sequence>MPHKGNTIVKNSRILLVSGKSFVPSKTNVLSFKQTSPTQADTLFFSLTPVIYPSLFCVVYIHGNTFSPFVFSECKLEDNVIHFSRQMVVTVIVFYVVPKTDVHSRKLHGSTERSGL</sequence>
<dbReference type="Proteomes" id="UP000887013">
    <property type="component" value="Unassembled WGS sequence"/>
</dbReference>
<keyword evidence="1" id="KW-0812">Transmembrane</keyword>
<keyword evidence="3" id="KW-1185">Reference proteome</keyword>
<feature type="transmembrane region" description="Helical" evidence="1">
    <location>
        <begin position="81"/>
        <end position="97"/>
    </location>
</feature>